<accession>A0A5R8KJB7</accession>
<gene>
    <name evidence="3" type="primary">vccA</name>
    <name evidence="3" type="ORF">FEM03_03385</name>
</gene>
<feature type="transmembrane region" description="Helical" evidence="2">
    <location>
        <begin position="18"/>
        <end position="39"/>
    </location>
</feature>
<evidence type="ECO:0000256" key="1">
    <source>
        <dbReference type="SAM" id="MobiDB-lite"/>
    </source>
</evidence>
<dbReference type="EMBL" id="VAUV01000002">
    <property type="protein sequence ID" value="TLD72413.1"/>
    <property type="molecule type" value="Genomic_DNA"/>
</dbReference>
<keyword evidence="2" id="KW-0812">Transmembrane</keyword>
<protein>
    <submittedName>
        <fullName evidence="3">Verru_Chthon cassette protein A</fullName>
    </submittedName>
</protein>
<proteinExistence type="predicted"/>
<feature type="compositionally biased region" description="Acidic residues" evidence="1">
    <location>
        <begin position="1248"/>
        <end position="1277"/>
    </location>
</feature>
<keyword evidence="4" id="KW-1185">Reference proteome</keyword>
<keyword evidence="2" id="KW-1133">Transmembrane helix</keyword>
<evidence type="ECO:0000256" key="2">
    <source>
        <dbReference type="SAM" id="Phobius"/>
    </source>
</evidence>
<name>A0A5R8KJB7_9BACT</name>
<reference evidence="3 4" key="1">
    <citation type="submission" date="2019-05" db="EMBL/GenBank/DDBJ databases">
        <title>Verrucobacter flavum gen. nov., sp. nov. a new member of the family Verrucomicrobiaceae.</title>
        <authorList>
            <person name="Szuroczki S."/>
            <person name="Abbaszade G."/>
            <person name="Szabo A."/>
            <person name="Felfoldi T."/>
            <person name="Schumann P."/>
            <person name="Boka K."/>
            <person name="Keki Z."/>
            <person name="Toumi M."/>
            <person name="Toth E."/>
        </authorList>
    </citation>
    <scope>NUCLEOTIDE SEQUENCE [LARGE SCALE GENOMIC DNA]</scope>
    <source>
        <strain evidence="3 4">MG-N-17</strain>
    </source>
</reference>
<feature type="region of interest" description="Disordered" evidence="1">
    <location>
        <begin position="1130"/>
        <end position="1153"/>
    </location>
</feature>
<dbReference type="NCBIfam" id="TIGR02600">
    <property type="entry name" value="Verru_Chthon_A"/>
    <property type="match status" value="1"/>
</dbReference>
<dbReference type="Proteomes" id="UP000306196">
    <property type="component" value="Unassembled WGS sequence"/>
</dbReference>
<feature type="compositionally biased region" description="Acidic residues" evidence="1">
    <location>
        <begin position="1130"/>
        <end position="1139"/>
    </location>
</feature>
<feature type="region of interest" description="Disordered" evidence="1">
    <location>
        <begin position="1247"/>
        <end position="1281"/>
    </location>
</feature>
<keyword evidence="2" id="KW-0472">Membrane</keyword>
<sequence>MNLILLPKTMNRRRRKGVALVLVITVLLLVMFLVLGFFLNVTNEKRASRNTSHILSLSLLEDSVVGLVMAQVRSATTQGPEVGWASQPGMIRTFGAKDSLVKLYSAREMTKEVNEVPFDVLAEVPSDWMNYPGLYRDLNLPMADLEGELRYPIFDPRVEVEGLQVVGAPVSPQNEAPMPVRWLYLLKNGQVMSPLPGSAEESGDEDEGAAAAAANEVLLEGPPGVASKDNPIVGRVAFWTDDDTCKINVNTAAGDEWERGNAPGSYHDLPRTESSFDRAVLASFPPAPDEFQRYPGHPATTSMGAVFPELSREEIGGIVPRIEAGGSEGGTVWETERLAGDADRLYGSVDELVFDQNRDVQAGLTAGEIAGRGFLLSTNSRGSELNVFGWPRVAIWPLAEEETDEFRSVYDRLVAFCSSMGETGAEARFHFTRKNSNHPTADFLESLRNQELVAYLQKLTSREVPGRLGTFAGKYVADRDQILAQMVDHIRSTNIYDGLLPGGQFTSERVSESEVEPGHGQVVPLKIGDGMGLGRFYTLSEIGLQFIATATGDPADAESNIFANIPILKNQTLEKRLVPGERRIEALLLMELFSPSMGWPVLRPDMQIRITGLEQFKVNGQSLGFPADASMRHTLAAGEVAHGRSWGGAGGFQALLKGRKLPARGVMPADRGLTVDNVYPFVSVPITVVEAPGTTDKDLATMEFEGGEIEVSLYAGAESSLEGDEFLVQKIKVPFENGTFLMPRLVEGGTTGEETEEGIATATVARTWWTFSADGGARRANGTPAPQFLGRLNFAGQLASNAAPTLDEFEFYAGGMFRKPDVVRTMVPRHGDYRLIAAQAEVGADPLEPSRGQFVPHRFYHDQSKRFAHSLGTSTGQHHIFASDVDGRLVPGITQQRRVIPDVPVGVSEPALTGDWDTGLGAEMDGAYINKPDEGNGLRASEGDIPFFATGENADLAAPGLFSPNRQVSSPVMFGSLPTGVKAGKPWQTLLFRPAGTGEPVHVGAQSPPDHLLLDLFWMPVLEPYAISEPFSTAGKVNLNHQIMPFTYIERTTALRALLHSERVMAIPVEASEVYKGAGEVEANYRFAIDANETLIQWQRRFDEGQYFRTASEICEMHLVPEGRLLSEFTPEEVPDESEPTPPSDGEGGGASTFWAEHALTGDNVRERPYAGLYSRLTTKSNTYTVHYCVQVLEPLKRQRGDDPADWAKWVEKKDAVVAESRGSVTFERYLDPHDPELPDFALVAAEVPEESGSESGDEGGGGEEQEEPVEEGEQEGNLESFYRFRILSSKKFIP</sequence>
<evidence type="ECO:0000313" key="3">
    <source>
        <dbReference type="EMBL" id="TLD72413.1"/>
    </source>
</evidence>
<comment type="caution">
    <text evidence="3">The sequence shown here is derived from an EMBL/GenBank/DDBJ whole genome shotgun (WGS) entry which is preliminary data.</text>
</comment>
<dbReference type="InterPro" id="IPR019840">
    <property type="entry name" value="Verru/Chthon_A"/>
</dbReference>
<dbReference type="OrthoDB" id="173935at2"/>
<evidence type="ECO:0000313" key="4">
    <source>
        <dbReference type="Proteomes" id="UP000306196"/>
    </source>
</evidence>
<organism evidence="3 4">
    <name type="scientific">Phragmitibacter flavus</name>
    <dbReference type="NCBI Taxonomy" id="2576071"/>
    <lineage>
        <taxon>Bacteria</taxon>
        <taxon>Pseudomonadati</taxon>
        <taxon>Verrucomicrobiota</taxon>
        <taxon>Verrucomicrobiia</taxon>
        <taxon>Verrucomicrobiales</taxon>
        <taxon>Verrucomicrobiaceae</taxon>
        <taxon>Phragmitibacter</taxon>
    </lineage>
</organism>